<name>A0A0R0KCP0_SOYBN</name>
<dbReference type="STRING" id="3847.A0A0R0KCP0"/>
<evidence type="ECO:0000256" key="1">
    <source>
        <dbReference type="ARBA" id="ARBA00022614"/>
    </source>
</evidence>
<dbReference type="InterPro" id="IPR056789">
    <property type="entry name" value="LRR_R13L1-DRL21"/>
</dbReference>
<dbReference type="Proteomes" id="UP000008827">
    <property type="component" value="Chromosome 4"/>
</dbReference>
<dbReference type="PANTHER" id="PTHR47186">
    <property type="entry name" value="LEUCINE-RICH REPEAT-CONTAINING PROTEIN 57"/>
    <property type="match status" value="1"/>
</dbReference>
<dbReference type="Gene3D" id="3.80.10.10">
    <property type="entry name" value="Ribonuclease Inhibitor"/>
    <property type="match status" value="3"/>
</dbReference>
<evidence type="ECO:0000313" key="5">
    <source>
        <dbReference type="EMBL" id="KRH62818.1"/>
    </source>
</evidence>
<feature type="domain" description="R13L1/DRL21-like LRR repeat region" evidence="4">
    <location>
        <begin position="151"/>
        <end position="213"/>
    </location>
</feature>
<dbReference type="PANTHER" id="PTHR47186:SF18">
    <property type="entry name" value="RX N-TERMINAL DOMAIN-CONTAINING PROTEIN"/>
    <property type="match status" value="1"/>
</dbReference>
<keyword evidence="2" id="KW-0677">Repeat</keyword>
<evidence type="ECO:0000256" key="2">
    <source>
        <dbReference type="ARBA" id="ARBA00022737"/>
    </source>
</evidence>
<dbReference type="OMA" id="NIIRIEW"/>
<evidence type="ECO:0000259" key="3">
    <source>
        <dbReference type="Pfam" id="PF23598"/>
    </source>
</evidence>
<dbReference type="SUPFAM" id="SSF52047">
    <property type="entry name" value="RNI-like"/>
    <property type="match status" value="1"/>
</dbReference>
<dbReference type="InParanoid" id="A0A0R0KCP0"/>
<dbReference type="Pfam" id="PF25019">
    <property type="entry name" value="LRR_R13L1-DRL21"/>
    <property type="match status" value="1"/>
</dbReference>
<dbReference type="SMART" id="SM00369">
    <property type="entry name" value="LRR_TYP"/>
    <property type="match status" value="3"/>
</dbReference>
<dbReference type="InterPro" id="IPR003591">
    <property type="entry name" value="Leu-rich_rpt_typical-subtyp"/>
</dbReference>
<dbReference type="SUPFAM" id="SSF52058">
    <property type="entry name" value="L domain-like"/>
    <property type="match status" value="1"/>
</dbReference>
<sequence>MSLHFVALPLRHWWSSKYPNLKSHYLSNKLLFDLLPAMKRLMVLSLSHFNNITEVPDSLGNLTNLRYLDLSNTKIERLPDTTYKLQNLQTLLLSKCWLLTELPKKIGNLVNLFNLDISGTKLKEMPVQIAGLKNLQTLSNFVVSKQQDGLKLQPSTNLKKFNIQSYGGTSFPNWFEDSSFANMVYLHISGCEHCWSLPPLGQLLSLKKLIISGLNLGTCSSSLLFQPFPSLEILSFQETQEWEEWNLIKGAFVKFPILKQLELSQCPMLNSQHHPDDMVNNGNLTRLLMTLSLYSLTQLTITGIPSLVSFPENILPTTLHYLTFLFLPESPIPIFLFILGCKNLKHISVMQCSSWQSLLCLESLSIYACLKLETVPDSGSLVTPNLNNFLVSTCGKLKSLPKPINALSRLYQMSVYGISNLLAFVEGGFPGLQQLTCLMELRVRGDKLVNALMKMEVQLLPTSLVHFANL</sequence>
<dbReference type="AlphaFoldDB" id="A0A0R0KCP0"/>
<reference evidence="6" key="2">
    <citation type="submission" date="2018-02" db="UniProtKB">
        <authorList>
            <consortium name="EnsemblPlants"/>
        </authorList>
    </citation>
    <scope>IDENTIFICATION</scope>
    <source>
        <strain evidence="6">Williams 82</strain>
    </source>
</reference>
<gene>
    <name evidence="5" type="ORF">GLYMA_04G134400</name>
</gene>
<accession>A0A0R0KCP0</accession>
<evidence type="ECO:0000313" key="6">
    <source>
        <dbReference type="EnsemblPlants" id="KRH62818"/>
    </source>
</evidence>
<dbReference type="EnsemblPlants" id="KRH62818">
    <property type="protein sequence ID" value="KRH62818"/>
    <property type="gene ID" value="GLYMA_04G134400"/>
</dbReference>
<protein>
    <submittedName>
        <fullName evidence="5 6">Uncharacterized protein</fullName>
    </submittedName>
</protein>
<dbReference type="PROSITE" id="PS51450">
    <property type="entry name" value="LRR"/>
    <property type="match status" value="1"/>
</dbReference>
<keyword evidence="1" id="KW-0433">Leucine-rich repeat</keyword>
<reference evidence="5" key="3">
    <citation type="submission" date="2018-07" db="EMBL/GenBank/DDBJ databases">
        <title>WGS assembly of Glycine max.</title>
        <authorList>
            <person name="Schmutz J."/>
            <person name="Cannon S."/>
            <person name="Schlueter J."/>
            <person name="Ma J."/>
            <person name="Mitros T."/>
            <person name="Nelson W."/>
            <person name="Hyten D."/>
            <person name="Song Q."/>
            <person name="Thelen J."/>
            <person name="Cheng J."/>
            <person name="Xu D."/>
            <person name="Hellsten U."/>
            <person name="May G."/>
            <person name="Yu Y."/>
            <person name="Sakurai T."/>
            <person name="Umezawa T."/>
            <person name="Bhattacharyya M."/>
            <person name="Sandhu D."/>
            <person name="Valliyodan B."/>
            <person name="Lindquist E."/>
            <person name="Peto M."/>
            <person name="Grant D."/>
            <person name="Shu S."/>
            <person name="Goodstein D."/>
            <person name="Barry K."/>
            <person name="Futrell-Griggs M."/>
            <person name="Abernathy B."/>
            <person name="Du J."/>
            <person name="Tian Z."/>
            <person name="Zhu L."/>
            <person name="Gill N."/>
            <person name="Joshi T."/>
            <person name="Libault M."/>
            <person name="Sethuraman A."/>
            <person name="Zhang X."/>
            <person name="Shinozaki K."/>
            <person name="Nguyen H."/>
            <person name="Wing R."/>
            <person name="Cregan P."/>
            <person name="Specht J."/>
            <person name="Grimwood J."/>
            <person name="Rokhsar D."/>
            <person name="Stacey G."/>
            <person name="Shoemaker R."/>
            <person name="Jackson S."/>
        </authorList>
    </citation>
    <scope>NUCLEOTIDE SEQUENCE</scope>
    <source>
        <tissue evidence="5">Callus</tissue>
    </source>
</reference>
<keyword evidence="7" id="KW-1185">Reference proteome</keyword>
<dbReference type="Pfam" id="PF23598">
    <property type="entry name" value="LRR_14"/>
    <property type="match status" value="1"/>
</dbReference>
<dbReference type="SMR" id="A0A0R0KCP0"/>
<feature type="domain" description="Disease resistance R13L4/SHOC-2-like LRR" evidence="3">
    <location>
        <begin position="37"/>
        <end position="147"/>
    </location>
</feature>
<dbReference type="InterPro" id="IPR055414">
    <property type="entry name" value="LRR_R13L4/SHOC2-like"/>
</dbReference>
<dbReference type="EMBL" id="CM000837">
    <property type="protein sequence ID" value="KRH62818.1"/>
    <property type="molecule type" value="Genomic_DNA"/>
</dbReference>
<organism evidence="5">
    <name type="scientific">Glycine max</name>
    <name type="common">Soybean</name>
    <name type="synonym">Glycine hispida</name>
    <dbReference type="NCBI Taxonomy" id="3847"/>
    <lineage>
        <taxon>Eukaryota</taxon>
        <taxon>Viridiplantae</taxon>
        <taxon>Streptophyta</taxon>
        <taxon>Embryophyta</taxon>
        <taxon>Tracheophyta</taxon>
        <taxon>Spermatophyta</taxon>
        <taxon>Magnoliopsida</taxon>
        <taxon>eudicotyledons</taxon>
        <taxon>Gunneridae</taxon>
        <taxon>Pentapetalae</taxon>
        <taxon>rosids</taxon>
        <taxon>fabids</taxon>
        <taxon>Fabales</taxon>
        <taxon>Fabaceae</taxon>
        <taxon>Papilionoideae</taxon>
        <taxon>50 kb inversion clade</taxon>
        <taxon>NPAAA clade</taxon>
        <taxon>indigoferoid/millettioid clade</taxon>
        <taxon>Phaseoleae</taxon>
        <taxon>Glycine</taxon>
        <taxon>Glycine subgen. Soja</taxon>
    </lineage>
</organism>
<proteinExistence type="predicted"/>
<dbReference type="InterPro" id="IPR001611">
    <property type="entry name" value="Leu-rich_rpt"/>
</dbReference>
<reference evidence="5 6" key="1">
    <citation type="journal article" date="2010" name="Nature">
        <title>Genome sequence of the palaeopolyploid soybean.</title>
        <authorList>
            <person name="Schmutz J."/>
            <person name="Cannon S.B."/>
            <person name="Schlueter J."/>
            <person name="Ma J."/>
            <person name="Mitros T."/>
            <person name="Nelson W."/>
            <person name="Hyten D.L."/>
            <person name="Song Q."/>
            <person name="Thelen J.J."/>
            <person name="Cheng J."/>
            <person name="Xu D."/>
            <person name="Hellsten U."/>
            <person name="May G.D."/>
            <person name="Yu Y."/>
            <person name="Sakurai T."/>
            <person name="Umezawa T."/>
            <person name="Bhattacharyya M.K."/>
            <person name="Sandhu D."/>
            <person name="Valliyodan B."/>
            <person name="Lindquist E."/>
            <person name="Peto M."/>
            <person name="Grant D."/>
            <person name="Shu S."/>
            <person name="Goodstein D."/>
            <person name="Barry K."/>
            <person name="Futrell-Griggs M."/>
            <person name="Abernathy B."/>
            <person name="Du J."/>
            <person name="Tian Z."/>
            <person name="Zhu L."/>
            <person name="Gill N."/>
            <person name="Joshi T."/>
            <person name="Libault M."/>
            <person name="Sethuraman A."/>
            <person name="Zhang X.-C."/>
            <person name="Shinozaki K."/>
            <person name="Nguyen H.T."/>
            <person name="Wing R.A."/>
            <person name="Cregan P."/>
            <person name="Specht J."/>
            <person name="Grimwood J."/>
            <person name="Rokhsar D."/>
            <person name="Stacey G."/>
            <person name="Shoemaker R.C."/>
            <person name="Jackson S.A."/>
        </authorList>
    </citation>
    <scope>NUCLEOTIDE SEQUENCE</scope>
    <source>
        <strain evidence="6">cv. Williams 82</strain>
        <tissue evidence="5">Callus</tissue>
    </source>
</reference>
<evidence type="ECO:0000313" key="7">
    <source>
        <dbReference type="Proteomes" id="UP000008827"/>
    </source>
</evidence>
<evidence type="ECO:0000259" key="4">
    <source>
        <dbReference type="Pfam" id="PF25019"/>
    </source>
</evidence>
<dbReference type="Gramene" id="KRH62818">
    <property type="protein sequence ID" value="KRH62818"/>
    <property type="gene ID" value="GLYMA_04G134400"/>
</dbReference>
<dbReference type="InterPro" id="IPR032675">
    <property type="entry name" value="LRR_dom_sf"/>
</dbReference>